<comment type="caution">
    <text evidence="1">The sequence shown here is derived from an EMBL/GenBank/DDBJ whole genome shotgun (WGS) entry which is preliminary data.</text>
</comment>
<evidence type="ECO:0000313" key="2">
    <source>
        <dbReference type="Proteomes" id="UP000324800"/>
    </source>
</evidence>
<accession>A0A5J4VIK7</accession>
<gene>
    <name evidence="1" type="ORF">EZS28_021996</name>
</gene>
<reference evidence="1 2" key="1">
    <citation type="submission" date="2019-03" db="EMBL/GenBank/DDBJ databases">
        <title>Single cell metagenomics reveals metabolic interactions within the superorganism composed of flagellate Streblomastix strix and complex community of Bacteroidetes bacteria on its surface.</title>
        <authorList>
            <person name="Treitli S.C."/>
            <person name="Kolisko M."/>
            <person name="Husnik F."/>
            <person name="Keeling P."/>
            <person name="Hampl V."/>
        </authorList>
    </citation>
    <scope>NUCLEOTIDE SEQUENCE [LARGE SCALE GENOMIC DNA]</scope>
    <source>
        <strain evidence="1">ST1C</strain>
    </source>
</reference>
<feature type="non-terminal residue" evidence="1">
    <location>
        <position position="954"/>
    </location>
</feature>
<sequence>IFFQQVCFQNLQVISTDLGSKDSGSALQITLSATTKSSISFTDCMFDQCGNNNTGDLNGGAIGCQLGSDSTIPLLSFIQTRFTRNTGVKGGAVYFTGSNNKILFQSCIFYSNTASGGDPKASDIFFATSTTINDSNFVSSVSHSSGIQISVDGVNRSSLLQGSSSPVTLQTGGDTISDTVYKVSAGRDSQVIVNLVSGTYTENQTIVIGWYIDQGYRRVELGPSISIIGNNRLSIIRPSTAHAGGALIHIRGGNVNMRAITLTEEDLPTTISRRITPLILAERGHVSLVQMNLKSARLSHSAVTSLVGVLDLVVSECSFESLFNTNVTLATQTSSLYSPQSGAGALYIEVGQGVSGTKHNVLIEKTSFLKCCTVRSGGALSIVTIENSGEQDEEETVSINQTTGGETEQVIQENIIGKVKIRHCSFTKCGAGEWGGAVHILGSFNGNGSSVTKSYSSFDNDADFERKKIWVNNINNKVRNYGEDELNGKGSSHIDLQFFFCEFSRNFDGKSKASDVIWRGYTVRPLAQSASGLILPEDIGSAPLDPTVSNKLTTQRIEEIFVSCKSHSGLPRSSIGREEYDQCFSSSYSTVHLYPNEALAIEGIKQIARDETGTDEGISGIDRQAKNGSPLNPYFTAQQALDEMEDYSISPTALFLHGKEYEVAKPLLISDRNIIIRGYDYDTEVAAEEAIQTEGQGKQTEQTQNEIRVIFGLRSGVITGSLVSVDGVGSISLEGLVLLHNPINSEFPLIQATEQASVSLIGCRLSPNGVTSQETPQLRPYATIESGSLSIQYCLFDPIIFSAETPAFLGSNLLSLSVIGTKFIGVNVQEGSVISAHVIKVGLQNGCPATILHCLFDSGHDNKKSRSFSTYFADVAQVGQSETYQSCSICDWQHSAVFIYGADNSNGGKGGGLTLRATNFSRCYTGALRVDSLTSIKIFPDCIFERNSNPNVKG</sequence>
<dbReference type="AlphaFoldDB" id="A0A5J4VIK7"/>
<dbReference type="Proteomes" id="UP000324800">
    <property type="component" value="Unassembled WGS sequence"/>
</dbReference>
<dbReference type="EMBL" id="SNRW01006765">
    <property type="protein sequence ID" value="KAA6382477.1"/>
    <property type="molecule type" value="Genomic_DNA"/>
</dbReference>
<name>A0A5J4VIK7_9EUKA</name>
<evidence type="ECO:0000313" key="1">
    <source>
        <dbReference type="EMBL" id="KAA6382477.1"/>
    </source>
</evidence>
<organism evidence="1 2">
    <name type="scientific">Streblomastix strix</name>
    <dbReference type="NCBI Taxonomy" id="222440"/>
    <lineage>
        <taxon>Eukaryota</taxon>
        <taxon>Metamonada</taxon>
        <taxon>Preaxostyla</taxon>
        <taxon>Oxymonadida</taxon>
        <taxon>Streblomastigidae</taxon>
        <taxon>Streblomastix</taxon>
    </lineage>
</organism>
<feature type="non-terminal residue" evidence="1">
    <location>
        <position position="1"/>
    </location>
</feature>
<proteinExistence type="predicted"/>
<protein>
    <submittedName>
        <fullName evidence="1">Uncharacterized protein</fullName>
    </submittedName>
</protein>